<dbReference type="NCBIfam" id="TIGR01549">
    <property type="entry name" value="HAD-SF-IA-v1"/>
    <property type="match status" value="1"/>
</dbReference>
<dbReference type="EMBL" id="FNBO01000013">
    <property type="protein sequence ID" value="SDG04051.1"/>
    <property type="molecule type" value="Genomic_DNA"/>
</dbReference>
<comment type="cofactor">
    <cofactor evidence="1">
        <name>Mg(2+)</name>
        <dbReference type="ChEBI" id="CHEBI:18420"/>
    </cofactor>
</comment>
<dbReference type="PANTHER" id="PTHR46470">
    <property type="entry name" value="N-ACYLNEURAMINATE-9-PHOSPHATASE"/>
    <property type="match status" value="1"/>
</dbReference>
<name>A0A1G7QZV1_9EURY</name>
<dbReference type="Gene3D" id="3.40.50.1000">
    <property type="entry name" value="HAD superfamily/HAD-like"/>
    <property type="match status" value="1"/>
</dbReference>
<dbReference type="InterPro" id="IPR011009">
    <property type="entry name" value="Kinase-like_dom_sf"/>
</dbReference>
<feature type="region of interest" description="Disordered" evidence="5">
    <location>
        <begin position="223"/>
        <end position="254"/>
    </location>
</feature>
<dbReference type="Gene3D" id="1.20.120.1600">
    <property type="match status" value="1"/>
</dbReference>
<keyword evidence="4" id="KW-0460">Magnesium</keyword>
<dbReference type="InterPro" id="IPR023214">
    <property type="entry name" value="HAD_sf"/>
</dbReference>
<organism evidence="6 7">
    <name type="scientific">Halorubrum xinjiangense</name>
    <dbReference type="NCBI Taxonomy" id="261291"/>
    <lineage>
        <taxon>Archaea</taxon>
        <taxon>Methanobacteriati</taxon>
        <taxon>Methanobacteriota</taxon>
        <taxon>Stenosarchaea group</taxon>
        <taxon>Halobacteria</taxon>
        <taxon>Halobacteriales</taxon>
        <taxon>Haloferacaceae</taxon>
        <taxon>Halorubrum</taxon>
    </lineage>
</organism>
<dbReference type="GO" id="GO:0016787">
    <property type="term" value="F:hydrolase activity"/>
    <property type="evidence" value="ECO:0007669"/>
    <property type="project" value="UniProtKB-KW"/>
</dbReference>
<comment type="similarity">
    <text evidence="2">Belongs to the HAD-like hydrolase superfamily.</text>
</comment>
<proteinExistence type="inferred from homology"/>
<protein>
    <submittedName>
        <fullName evidence="6">Haloacid dehalogenase superfamily, subfamily IA, variant 1 with third motif having Dx(3-4)D or Dx(3-4)E</fullName>
    </submittedName>
</protein>
<evidence type="ECO:0000256" key="4">
    <source>
        <dbReference type="ARBA" id="ARBA00022842"/>
    </source>
</evidence>
<dbReference type="Proteomes" id="UP000324020">
    <property type="component" value="Unassembled WGS sequence"/>
</dbReference>
<evidence type="ECO:0000313" key="6">
    <source>
        <dbReference type="EMBL" id="SDG04051.1"/>
    </source>
</evidence>
<reference evidence="6 7" key="1">
    <citation type="submission" date="2016-10" db="EMBL/GenBank/DDBJ databases">
        <authorList>
            <person name="Varghese N."/>
            <person name="Submissions S."/>
        </authorList>
    </citation>
    <scope>NUCLEOTIDE SEQUENCE [LARGE SCALE GENOMIC DNA]</scope>
    <source>
        <strain evidence="6 7">CGMCC 1.3527</strain>
    </source>
</reference>
<dbReference type="SUPFAM" id="SSF56784">
    <property type="entry name" value="HAD-like"/>
    <property type="match status" value="1"/>
</dbReference>
<dbReference type="SFLD" id="SFLDG01129">
    <property type="entry name" value="C1.5:_HAD__Beta-PGM__Phosphata"/>
    <property type="match status" value="1"/>
</dbReference>
<keyword evidence="7" id="KW-1185">Reference proteome</keyword>
<evidence type="ECO:0000313" key="7">
    <source>
        <dbReference type="Proteomes" id="UP000324020"/>
    </source>
</evidence>
<dbReference type="Pfam" id="PF00702">
    <property type="entry name" value="Hydrolase"/>
    <property type="match status" value="1"/>
</dbReference>
<evidence type="ECO:0000256" key="2">
    <source>
        <dbReference type="ARBA" id="ARBA00007958"/>
    </source>
</evidence>
<dbReference type="InterPro" id="IPR036412">
    <property type="entry name" value="HAD-like_sf"/>
</dbReference>
<evidence type="ECO:0000256" key="5">
    <source>
        <dbReference type="SAM" id="MobiDB-lite"/>
    </source>
</evidence>
<gene>
    <name evidence="6" type="ORF">SAMN04488067_11355</name>
</gene>
<dbReference type="InterPro" id="IPR051400">
    <property type="entry name" value="HAD-like_hydrolase"/>
</dbReference>
<accession>A0A1G7QZV1</accession>
<dbReference type="InterPro" id="IPR006439">
    <property type="entry name" value="HAD-SF_hydro_IA"/>
</dbReference>
<evidence type="ECO:0000256" key="3">
    <source>
        <dbReference type="ARBA" id="ARBA00022801"/>
    </source>
</evidence>
<dbReference type="SFLD" id="SFLDS00003">
    <property type="entry name" value="Haloacid_Dehalogenase"/>
    <property type="match status" value="1"/>
</dbReference>
<dbReference type="AlphaFoldDB" id="A0A1G7QZV1"/>
<sequence>MSRFAAVAFDLDDTLCRHDGDVDALYRRAFERAGVEPFGEPDELWAVLDGPPDPDDRVGYLGTGFARLAAQHDRDVDPLALAAAFEAVADGSQVAYLPAATDALAAAAAVGPVGVLTNGPEHRQRAKVEALGLGDRVDAVVYAGDLPRRKPHAEPFERMAVALSVEPSEMLYVGNSLGHDVAGAHNAGLRSAWLRADPDDAPAPYRPDYVCDSLAEVAALLSDGTGSETDEPDAGTNGDRGDAVDPGIDAGGKEPVSDAVRARALAATRPGAIPVRVERLNRGNRKRTEVVRFETADPVVVQYAEALEATGTEAALLAAIDARTEVPVPRPLGEGVVDGTGWMVTPLIEGRDLHAAFVDLSPRERRGVAGAFGRYLAALHEAFRFADCGRVTADRETGDEATDAVAAEWRGASLSVRDPTATAAWVREFGERHAARLPAEFDDLRERLREALRGPIETDGEPRLFPWDFRPGNALVADGAVAAVLDWEAPLAAPRGVSVAKAEHLVVDWYVPRDETEPLRRAFRGGYESVAPLPPVPRAHRAAAVASAVVDSVGVVTNPRYPPVDRDAAVAFHREALRRALDEGAE</sequence>
<evidence type="ECO:0000256" key="1">
    <source>
        <dbReference type="ARBA" id="ARBA00001946"/>
    </source>
</evidence>
<keyword evidence="3" id="KW-0378">Hydrolase</keyword>
<dbReference type="GO" id="GO:0044281">
    <property type="term" value="P:small molecule metabolic process"/>
    <property type="evidence" value="ECO:0007669"/>
    <property type="project" value="UniProtKB-ARBA"/>
</dbReference>
<dbReference type="SUPFAM" id="SSF56112">
    <property type="entry name" value="Protein kinase-like (PK-like)"/>
    <property type="match status" value="1"/>
</dbReference>
<dbReference type="Gene3D" id="3.90.1200.10">
    <property type="match status" value="1"/>
</dbReference>